<protein>
    <recommendedName>
        <fullName evidence="3 7">6,7-dimethyl-8-ribityllumazine synthase</fullName>
        <shortName evidence="7">DMRL synthase</shortName>
        <ecNumber evidence="3 7">2.5.1.78</ecNumber>
    </recommendedName>
</protein>
<dbReference type="GO" id="GO:0009231">
    <property type="term" value="P:riboflavin biosynthetic process"/>
    <property type="evidence" value="ECO:0007669"/>
    <property type="project" value="UniProtKB-KW"/>
</dbReference>
<evidence type="ECO:0000256" key="6">
    <source>
        <dbReference type="ARBA" id="ARBA00048785"/>
    </source>
</evidence>
<feature type="compositionally biased region" description="Basic and acidic residues" evidence="8">
    <location>
        <begin position="196"/>
        <end position="215"/>
    </location>
</feature>
<dbReference type="InterPro" id="IPR034964">
    <property type="entry name" value="LS"/>
</dbReference>
<keyword evidence="10" id="KW-1185">Reference proteome</keyword>
<accession>A0AAD5LW68</accession>
<dbReference type="InterPro" id="IPR002180">
    <property type="entry name" value="LS/RS"/>
</dbReference>
<dbReference type="EC" id="2.5.1.78" evidence="3 7"/>
<evidence type="ECO:0000256" key="4">
    <source>
        <dbReference type="ARBA" id="ARBA00022619"/>
    </source>
</evidence>
<dbReference type="Proteomes" id="UP001209570">
    <property type="component" value="Unassembled WGS sequence"/>
</dbReference>
<evidence type="ECO:0000256" key="8">
    <source>
        <dbReference type="SAM" id="MobiDB-lite"/>
    </source>
</evidence>
<dbReference type="SUPFAM" id="SSF52121">
    <property type="entry name" value="Lumazine synthase"/>
    <property type="match status" value="1"/>
</dbReference>
<dbReference type="PANTHER" id="PTHR21058:SF0">
    <property type="entry name" value="6,7-DIMETHYL-8-RIBITYLLUMAZINE SYNTHASE"/>
    <property type="match status" value="1"/>
</dbReference>
<proteinExistence type="inferred from homology"/>
<reference evidence="9" key="1">
    <citation type="submission" date="2021-12" db="EMBL/GenBank/DDBJ databases">
        <title>Prjna785345.</title>
        <authorList>
            <person name="Rujirawat T."/>
            <person name="Krajaejun T."/>
        </authorList>
    </citation>
    <scope>NUCLEOTIDE SEQUENCE</scope>
    <source>
        <strain evidence="9">Pi057C3</strain>
    </source>
</reference>
<evidence type="ECO:0000313" key="10">
    <source>
        <dbReference type="Proteomes" id="UP001209570"/>
    </source>
</evidence>
<gene>
    <name evidence="9" type="ORF">P43SY_000956</name>
</gene>
<dbReference type="GO" id="GO:0009349">
    <property type="term" value="C:riboflavin synthase complex"/>
    <property type="evidence" value="ECO:0007669"/>
    <property type="project" value="UniProtKB-UniRule"/>
</dbReference>
<keyword evidence="5 7" id="KW-0808">Transferase</keyword>
<name>A0AAD5LW68_PYTIN</name>
<dbReference type="Gene3D" id="3.40.50.960">
    <property type="entry name" value="Lumazine/riboflavin synthase"/>
    <property type="match status" value="1"/>
</dbReference>
<comment type="pathway">
    <text evidence="1 7">Cofactor biosynthesis; riboflavin biosynthesis; riboflavin from 2-hydroxy-3-oxobutyl phosphate and 5-amino-6-(D-ribitylamino)uracil: step 1/2.</text>
</comment>
<dbReference type="PANTHER" id="PTHR21058">
    <property type="entry name" value="6,7-DIMETHYL-8-RIBITYLLUMAZINE SYNTHASE DMRL SYNTHASE LUMAZINE SYNTHASE"/>
    <property type="match status" value="1"/>
</dbReference>
<evidence type="ECO:0000256" key="5">
    <source>
        <dbReference type="ARBA" id="ARBA00022679"/>
    </source>
</evidence>
<dbReference type="GO" id="GO:0000906">
    <property type="term" value="F:6,7-dimethyl-8-ribityllumazine synthase activity"/>
    <property type="evidence" value="ECO:0007669"/>
    <property type="project" value="UniProtKB-EC"/>
</dbReference>
<evidence type="ECO:0000313" key="9">
    <source>
        <dbReference type="EMBL" id="KAJ0394332.1"/>
    </source>
</evidence>
<comment type="catalytic activity">
    <reaction evidence="6 7">
        <text>(2S)-2-hydroxy-3-oxobutyl phosphate + 5-amino-6-(D-ribitylamino)uracil = 6,7-dimethyl-8-(1-D-ribityl)lumazine + phosphate + 2 H2O + H(+)</text>
        <dbReference type="Rhea" id="RHEA:26152"/>
        <dbReference type="ChEBI" id="CHEBI:15377"/>
        <dbReference type="ChEBI" id="CHEBI:15378"/>
        <dbReference type="ChEBI" id="CHEBI:15934"/>
        <dbReference type="ChEBI" id="CHEBI:43474"/>
        <dbReference type="ChEBI" id="CHEBI:58201"/>
        <dbReference type="ChEBI" id="CHEBI:58830"/>
        <dbReference type="EC" id="2.5.1.78"/>
    </reaction>
</comment>
<comment type="similarity">
    <text evidence="2 7">Belongs to the DMRL synthase family.</text>
</comment>
<sequence>MTKSKQVVAEPVLVEPPGAIASPKLDGAGLRIGLVSTRHCGSVVDSLTTACRGELLLKGVVRSDLEELRVLLPYDLPYATKCLLERTAGTLDAVVVIGCLVREQSVAFEFVAEAVTRACLKLGLKYKTPVIYGVLACASAAQAKHCAGLHETSKMRSCSFGVEWAQSAIEMARLNRQAAQRMVDACSCSCHSPAGHADDRPSEGERESEARRREGGFLVTKGTTVTGTIPAAAAGHHGSQAATGAI</sequence>
<feature type="region of interest" description="Disordered" evidence="8">
    <location>
        <begin position="191"/>
        <end position="219"/>
    </location>
</feature>
<evidence type="ECO:0000256" key="7">
    <source>
        <dbReference type="RuleBase" id="RU003795"/>
    </source>
</evidence>
<dbReference type="AlphaFoldDB" id="A0AAD5LW68"/>
<keyword evidence="4 7" id="KW-0686">Riboflavin biosynthesis</keyword>
<dbReference type="EMBL" id="JAKCXM010000417">
    <property type="protein sequence ID" value="KAJ0394332.1"/>
    <property type="molecule type" value="Genomic_DNA"/>
</dbReference>
<evidence type="ECO:0000256" key="2">
    <source>
        <dbReference type="ARBA" id="ARBA00007424"/>
    </source>
</evidence>
<dbReference type="InterPro" id="IPR036467">
    <property type="entry name" value="LS/RS_sf"/>
</dbReference>
<evidence type="ECO:0000256" key="3">
    <source>
        <dbReference type="ARBA" id="ARBA00012664"/>
    </source>
</evidence>
<organism evidence="9 10">
    <name type="scientific">Pythium insidiosum</name>
    <name type="common">Pythiosis disease agent</name>
    <dbReference type="NCBI Taxonomy" id="114742"/>
    <lineage>
        <taxon>Eukaryota</taxon>
        <taxon>Sar</taxon>
        <taxon>Stramenopiles</taxon>
        <taxon>Oomycota</taxon>
        <taxon>Peronosporomycetes</taxon>
        <taxon>Pythiales</taxon>
        <taxon>Pythiaceae</taxon>
        <taxon>Pythium</taxon>
    </lineage>
</organism>
<evidence type="ECO:0000256" key="1">
    <source>
        <dbReference type="ARBA" id="ARBA00004917"/>
    </source>
</evidence>
<comment type="function">
    <text evidence="7">Catalyzes the formation of 6,7-dimethyl-8-ribityllumazine by condensation of 5-amino-6-(D-ribitylamino)uracil with 3,4-dihydroxy-2-butanone 4-phosphate. This is the penultimate step in the biosynthesis of riboflavin.</text>
</comment>
<comment type="caution">
    <text evidence="9">The sequence shown here is derived from an EMBL/GenBank/DDBJ whole genome shotgun (WGS) entry which is preliminary data.</text>
</comment>
<dbReference type="Pfam" id="PF00885">
    <property type="entry name" value="DMRL_synthase"/>
    <property type="match status" value="1"/>
</dbReference>